<dbReference type="InterPro" id="IPR003343">
    <property type="entry name" value="Big_2"/>
</dbReference>
<dbReference type="AlphaFoldDB" id="A0A381QPT7"/>
<reference evidence="2" key="1">
    <citation type="submission" date="2018-05" db="EMBL/GenBank/DDBJ databases">
        <authorList>
            <person name="Lanie J.A."/>
            <person name="Ng W.-L."/>
            <person name="Kazmierczak K.M."/>
            <person name="Andrzejewski T.M."/>
            <person name="Davidsen T.M."/>
            <person name="Wayne K.J."/>
            <person name="Tettelin H."/>
            <person name="Glass J.I."/>
            <person name="Rusch D."/>
            <person name="Podicherti R."/>
            <person name="Tsui H.-C.T."/>
            <person name="Winkler M.E."/>
        </authorList>
    </citation>
    <scope>NUCLEOTIDE SEQUENCE</scope>
</reference>
<dbReference type="Pfam" id="PF02368">
    <property type="entry name" value="Big_2"/>
    <property type="match status" value="1"/>
</dbReference>
<gene>
    <name evidence="2" type="ORF">METZ01_LOCUS32771</name>
</gene>
<dbReference type="InterPro" id="IPR008964">
    <property type="entry name" value="Invasin/intimin_cell_adhesion"/>
</dbReference>
<dbReference type="SUPFAM" id="SSF49373">
    <property type="entry name" value="Invasin/intimin cell-adhesion fragments"/>
    <property type="match status" value="1"/>
</dbReference>
<protein>
    <recommendedName>
        <fullName evidence="1">BIG2 domain-containing protein</fullName>
    </recommendedName>
</protein>
<dbReference type="Gene3D" id="2.60.40.1080">
    <property type="match status" value="1"/>
</dbReference>
<feature type="domain" description="BIG2" evidence="1">
    <location>
        <begin position="34"/>
        <end position="89"/>
    </location>
</feature>
<accession>A0A381QPT7</accession>
<evidence type="ECO:0000313" key="2">
    <source>
        <dbReference type="EMBL" id="SUZ79917.1"/>
    </source>
</evidence>
<dbReference type="EMBL" id="UINC01001405">
    <property type="protein sequence ID" value="SUZ79917.1"/>
    <property type="molecule type" value="Genomic_DNA"/>
</dbReference>
<sequence length="91" mass="9141">MNLQTAKSFLLIALIIGLTNCGSDGTGPDAGGNSVSISRTSVTLTFLGETTQLTATVRNSKNEPVSGQVAWSSDAPTVATVSSNGLVTAIG</sequence>
<feature type="non-terminal residue" evidence="2">
    <location>
        <position position="1"/>
    </location>
</feature>
<proteinExistence type="predicted"/>
<name>A0A381QPT7_9ZZZZ</name>
<organism evidence="2">
    <name type="scientific">marine metagenome</name>
    <dbReference type="NCBI Taxonomy" id="408172"/>
    <lineage>
        <taxon>unclassified sequences</taxon>
        <taxon>metagenomes</taxon>
        <taxon>ecological metagenomes</taxon>
    </lineage>
</organism>
<feature type="non-terminal residue" evidence="2">
    <location>
        <position position="91"/>
    </location>
</feature>
<evidence type="ECO:0000259" key="1">
    <source>
        <dbReference type="Pfam" id="PF02368"/>
    </source>
</evidence>